<dbReference type="SUPFAM" id="SSF56762">
    <property type="entry name" value="HydB/Nqo4-like"/>
    <property type="match status" value="1"/>
</dbReference>
<keyword evidence="11" id="KW-1185">Reference proteome</keyword>
<evidence type="ECO:0000256" key="5">
    <source>
        <dbReference type="ARBA" id="ARBA00030505"/>
    </source>
</evidence>
<accession>A0A238BU08</accession>
<evidence type="ECO:0000259" key="9">
    <source>
        <dbReference type="Pfam" id="PF00787"/>
    </source>
</evidence>
<evidence type="ECO:0000256" key="4">
    <source>
        <dbReference type="ARBA" id="ARBA00023027"/>
    </source>
</evidence>
<name>A0A238BU08_9BILA</name>
<evidence type="ECO:0000256" key="2">
    <source>
        <dbReference type="ARBA" id="ARBA00022448"/>
    </source>
</evidence>
<keyword evidence="2 7" id="KW-0813">Transport</keyword>
<evidence type="ECO:0000313" key="11">
    <source>
        <dbReference type="Proteomes" id="UP000242913"/>
    </source>
</evidence>
<dbReference type="Pfam" id="PF00346">
    <property type="entry name" value="Complex1_49kDa"/>
    <property type="match status" value="1"/>
</dbReference>
<dbReference type="PROSITE" id="PS00535">
    <property type="entry name" value="COMPLEX1_49K"/>
    <property type="match status" value="1"/>
</dbReference>
<dbReference type="InterPro" id="IPR036871">
    <property type="entry name" value="PX_dom_sf"/>
</dbReference>
<evidence type="ECO:0000256" key="1">
    <source>
        <dbReference type="ARBA" id="ARBA00005769"/>
    </source>
</evidence>
<organism evidence="10 11">
    <name type="scientific">Onchocerca flexuosa</name>
    <dbReference type="NCBI Taxonomy" id="387005"/>
    <lineage>
        <taxon>Eukaryota</taxon>
        <taxon>Metazoa</taxon>
        <taxon>Ecdysozoa</taxon>
        <taxon>Nematoda</taxon>
        <taxon>Chromadorea</taxon>
        <taxon>Rhabditida</taxon>
        <taxon>Spirurina</taxon>
        <taxon>Spiruromorpha</taxon>
        <taxon>Filarioidea</taxon>
        <taxon>Onchocercidae</taxon>
        <taxon>Onchocerca</taxon>
    </lineage>
</organism>
<dbReference type="PANTHER" id="PTHR11993">
    <property type="entry name" value="NADH-UBIQUINONE OXIDOREDUCTASE 49 KDA SUBUNIT"/>
    <property type="match status" value="1"/>
</dbReference>
<evidence type="ECO:0000256" key="3">
    <source>
        <dbReference type="ARBA" id="ARBA00022967"/>
    </source>
</evidence>
<gene>
    <name evidence="10" type="ORF">X798_04154</name>
</gene>
<dbReference type="GO" id="GO:0006120">
    <property type="term" value="P:mitochondrial electron transport, NADH to ubiquinone"/>
    <property type="evidence" value="ECO:0007669"/>
    <property type="project" value="TreeGrafter"/>
</dbReference>
<dbReference type="InterPro" id="IPR022885">
    <property type="entry name" value="NDH1_su_D/H"/>
</dbReference>
<dbReference type="GO" id="GO:0035091">
    <property type="term" value="F:phosphatidylinositol binding"/>
    <property type="evidence" value="ECO:0007669"/>
    <property type="project" value="InterPro"/>
</dbReference>
<dbReference type="PANTHER" id="PTHR11993:SF10">
    <property type="entry name" value="NADH DEHYDROGENASE [UBIQUINONE] IRON-SULFUR PROTEIN 2, MITOCHONDRIAL"/>
    <property type="match status" value="1"/>
</dbReference>
<dbReference type="SUPFAM" id="SSF64268">
    <property type="entry name" value="PX domain"/>
    <property type="match status" value="1"/>
</dbReference>
<keyword evidence="3 7" id="KW-1278">Translocase</keyword>
<comment type="similarity">
    <text evidence="1 7">Belongs to the complex I 49 kDa subunit family.</text>
</comment>
<dbReference type="Proteomes" id="UP000242913">
    <property type="component" value="Unassembled WGS sequence"/>
</dbReference>
<evidence type="ECO:0000313" key="10">
    <source>
        <dbReference type="EMBL" id="OZC08829.1"/>
    </source>
</evidence>
<evidence type="ECO:0000256" key="7">
    <source>
        <dbReference type="RuleBase" id="RU003685"/>
    </source>
</evidence>
<dbReference type="InterPro" id="IPR001683">
    <property type="entry name" value="PX_dom"/>
</dbReference>
<keyword evidence="4 7" id="KW-0520">NAD</keyword>
<dbReference type="GO" id="GO:0016651">
    <property type="term" value="F:oxidoreductase activity, acting on NAD(P)H"/>
    <property type="evidence" value="ECO:0007669"/>
    <property type="project" value="InterPro"/>
</dbReference>
<dbReference type="Pfam" id="PF00787">
    <property type="entry name" value="PX"/>
    <property type="match status" value="1"/>
</dbReference>
<proteinExistence type="inferred from homology"/>
<dbReference type="GO" id="GO:0005739">
    <property type="term" value="C:mitochondrion"/>
    <property type="evidence" value="ECO:0007669"/>
    <property type="project" value="GOC"/>
</dbReference>
<reference evidence="10 11" key="1">
    <citation type="submission" date="2015-12" db="EMBL/GenBank/DDBJ databases">
        <title>Draft genome of the nematode, Onchocerca flexuosa.</title>
        <authorList>
            <person name="Mitreva M."/>
        </authorList>
    </citation>
    <scope>NUCLEOTIDE SEQUENCE [LARGE SCALE GENOMIC DNA]</scope>
    <source>
        <strain evidence="10">Red Deer</strain>
    </source>
</reference>
<dbReference type="NCBIfam" id="NF004739">
    <property type="entry name" value="PRK06075.1"/>
    <property type="match status" value="1"/>
</dbReference>
<evidence type="ECO:0000256" key="6">
    <source>
        <dbReference type="ARBA" id="ARBA00031562"/>
    </source>
</evidence>
<dbReference type="NCBIfam" id="TIGR01962">
    <property type="entry name" value="NuoD"/>
    <property type="match status" value="1"/>
</dbReference>
<dbReference type="InterPro" id="IPR001135">
    <property type="entry name" value="NADH_Q_OxRdtase_suD"/>
</dbReference>
<feature type="domain" description="PX" evidence="9">
    <location>
        <begin position="515"/>
        <end position="591"/>
    </location>
</feature>
<dbReference type="EMBL" id="KZ270002">
    <property type="protein sequence ID" value="OZC08829.1"/>
    <property type="molecule type" value="Genomic_DNA"/>
</dbReference>
<dbReference type="GO" id="GO:0051287">
    <property type="term" value="F:NAD binding"/>
    <property type="evidence" value="ECO:0007669"/>
    <property type="project" value="InterPro"/>
</dbReference>
<dbReference type="AlphaFoldDB" id="A0A238BU08"/>
<dbReference type="Gene3D" id="1.10.645.10">
    <property type="entry name" value="Cytochrome-c3 Hydrogenase, chain B"/>
    <property type="match status" value="1"/>
</dbReference>
<feature type="domain" description="NADH-quinone oxidoreductase subunit D" evidence="8">
    <location>
        <begin position="241"/>
        <end position="501"/>
    </location>
</feature>
<dbReference type="Gene3D" id="3.30.1520.10">
    <property type="entry name" value="Phox-like domain"/>
    <property type="match status" value="1"/>
</dbReference>
<dbReference type="FunFam" id="1.10.645.10:FF:000005">
    <property type="entry name" value="NADH-quinone oxidoreductase subunit D"/>
    <property type="match status" value="1"/>
</dbReference>
<dbReference type="InterPro" id="IPR014029">
    <property type="entry name" value="NADH_UbQ_OxRdtase_49kDa_CS"/>
</dbReference>
<dbReference type="HAMAP" id="MF_01358">
    <property type="entry name" value="NDH1_NuoD"/>
    <property type="match status" value="1"/>
</dbReference>
<dbReference type="InterPro" id="IPR029014">
    <property type="entry name" value="NiFe-Hase_large"/>
</dbReference>
<protein>
    <recommendedName>
        <fullName evidence="5">Complex I-49kD</fullName>
    </recommendedName>
    <alternativeName>
        <fullName evidence="6">NADH-ubiquinone oxidoreductase 49 kDa subunit</fullName>
    </alternativeName>
</protein>
<dbReference type="OrthoDB" id="1009at2759"/>
<dbReference type="GO" id="GO:0048038">
    <property type="term" value="F:quinone binding"/>
    <property type="evidence" value="ECO:0007669"/>
    <property type="project" value="InterPro"/>
</dbReference>
<evidence type="ECO:0000259" key="8">
    <source>
        <dbReference type="Pfam" id="PF00346"/>
    </source>
</evidence>
<sequence>MSLRDCMSYGRPHFMFEDICSSQVNEYIHHGLNWNMNAVGQARSLLIQITRSVPNTLSFGKRGSHDLWYPDAEFMREFKKASVVGRVWMPGPTEYDKNVGIDKVFEKSSWQPTLPDLSEVHEKPLHYYLLNFGPQHPAAHGVLRLVLELDNEMVMKATPHIGLLHRATEKLIEYKTYTQAVPYFDRMDYVSMMCNETAFALAVEKLLGVNIPPRAKFIRTLMNELTRIQNHLMGITTHALDIGAMTPLFWMFEEREKMFEFTERVCGARMHSNYVRPGGVAWDLPLGWMDDVYDWAIRFPQRLDMMEDLLTGNRIFLVIFFFFFSFIYKSRTVDIGLVRAEDALLWGFSGAMLRGSGIKWDIRKAQPYDAYDQVDFDVPVGVKGDCYDRYLVRMEEMRESLKIIFECLNKMPPGEIKIDDHKQNMESLIHHFKYYTEGYQVPPGATYVPIEAPKGEFGVYLVSQGESRPYRCFARSPGFPHLAAIDDICHMSMLSDVVAAIPCNSLAMDIRFFDMWTRFRDVKRLREQLADLHKKLHLHGSFPQFAEGVIFGNQSSQIVGERTSSITTFLNYVLGHPVLRQSKVLQDYFEASFFTEKFFNDVLQKAQEISKPLNHKNPLEPLRQFHSDGESSATSFGTNIIHVSKCKGQDPRLLFISEHEDSPAPSVPTAELFVQTYPMPATVMQRNSTMNMQENSVSNTTPLPMNTTSAMTNQTPASQSSYVLPAYYCFAVSQQSQSSQVSRANNAPLQQGYS</sequence>